<reference evidence="2 3" key="1">
    <citation type="submission" date="2014-04" db="EMBL/GenBank/DDBJ databases">
        <authorList>
            <consortium name="DOE Joint Genome Institute"/>
            <person name="Kuo A."/>
            <person name="Ruytinx J."/>
            <person name="Rineau F."/>
            <person name="Colpaert J."/>
            <person name="Kohler A."/>
            <person name="Nagy L.G."/>
            <person name="Floudas D."/>
            <person name="Copeland A."/>
            <person name="Barry K.W."/>
            <person name="Cichocki N."/>
            <person name="Veneault-Fourrey C."/>
            <person name="LaButti K."/>
            <person name="Lindquist E.A."/>
            <person name="Lipzen A."/>
            <person name="Lundell T."/>
            <person name="Morin E."/>
            <person name="Murat C."/>
            <person name="Sun H."/>
            <person name="Tunlid A."/>
            <person name="Henrissat B."/>
            <person name="Grigoriev I.V."/>
            <person name="Hibbett D.S."/>
            <person name="Martin F."/>
            <person name="Nordberg H.P."/>
            <person name="Cantor M.N."/>
            <person name="Hua S.X."/>
        </authorList>
    </citation>
    <scope>NUCLEOTIDE SEQUENCE [LARGE SCALE GENOMIC DNA]</scope>
    <source>
        <strain evidence="2 3">UH-Slu-Lm8-n1</strain>
    </source>
</reference>
<keyword evidence="3" id="KW-1185">Reference proteome</keyword>
<dbReference type="OrthoDB" id="2879636at2759"/>
<protein>
    <recommendedName>
        <fullName evidence="1">BTB domain-containing protein</fullName>
    </recommendedName>
</protein>
<dbReference type="STRING" id="930992.A0A0D0ATS1"/>
<evidence type="ECO:0000259" key="1">
    <source>
        <dbReference type="PROSITE" id="PS50097"/>
    </source>
</evidence>
<organism evidence="2 3">
    <name type="scientific">Suillus luteus UH-Slu-Lm8-n1</name>
    <dbReference type="NCBI Taxonomy" id="930992"/>
    <lineage>
        <taxon>Eukaryota</taxon>
        <taxon>Fungi</taxon>
        <taxon>Dikarya</taxon>
        <taxon>Basidiomycota</taxon>
        <taxon>Agaricomycotina</taxon>
        <taxon>Agaricomycetes</taxon>
        <taxon>Agaricomycetidae</taxon>
        <taxon>Boletales</taxon>
        <taxon>Suillineae</taxon>
        <taxon>Suillaceae</taxon>
        <taxon>Suillus</taxon>
    </lineage>
</organism>
<gene>
    <name evidence="2" type="ORF">CY34DRAFT_801929</name>
</gene>
<dbReference type="AlphaFoldDB" id="A0A0D0ATS1"/>
<feature type="domain" description="BTB" evidence="1">
    <location>
        <begin position="33"/>
        <end position="102"/>
    </location>
</feature>
<dbReference type="EMBL" id="KN835178">
    <property type="protein sequence ID" value="KIK45081.1"/>
    <property type="molecule type" value="Genomic_DNA"/>
</dbReference>
<dbReference type="Proteomes" id="UP000054485">
    <property type="component" value="Unassembled WGS sequence"/>
</dbReference>
<proteinExistence type="predicted"/>
<name>A0A0D0ATS1_9AGAM</name>
<dbReference type="HOGENOM" id="CLU_033082_1_2_1"/>
<dbReference type="InParanoid" id="A0A0D0ATS1"/>
<dbReference type="PROSITE" id="PS50097">
    <property type="entry name" value="BTB"/>
    <property type="match status" value="1"/>
</dbReference>
<evidence type="ECO:0000313" key="3">
    <source>
        <dbReference type="Proteomes" id="UP000054485"/>
    </source>
</evidence>
<accession>A0A0D0ATS1</accession>
<sequence>MNGADFSTNRHSAHAHMAMYTASKHTDLYFNDGNIVLLAGMSYFLVHQGLLARHSEVLNELMRSMDNTPTLEDRPVLTLPDSSTDVAHFLKAMYDGISFITYDSEGYPTLSGLLRMLTKYKVHHLQNDILRGLSNYWPTTLTQWDAREASVTGQDGTYTPRDSLPHPIEIINLAREIDYLPLLPSAMYDLTRSTPSEAAIGFVSPSTGTTIRLEFDDLQAVLRGREQASRFFSTFIVNNLEGRQPSRGCHRRKDGNPINKRTCQIAFEAITFELLRDINGIISNRTSDPLYAMAEAEQMQIRDDLLNGEASPMKTCEPCRVEFGAIVDTAKEDFWQKLPTWFDIDVSPWGQR</sequence>
<dbReference type="InterPro" id="IPR000210">
    <property type="entry name" value="BTB/POZ_dom"/>
</dbReference>
<dbReference type="Gene3D" id="3.30.710.10">
    <property type="entry name" value="Potassium Channel Kv1.1, Chain A"/>
    <property type="match status" value="1"/>
</dbReference>
<reference evidence="3" key="2">
    <citation type="submission" date="2015-01" db="EMBL/GenBank/DDBJ databases">
        <title>Evolutionary Origins and Diversification of the Mycorrhizal Mutualists.</title>
        <authorList>
            <consortium name="DOE Joint Genome Institute"/>
            <consortium name="Mycorrhizal Genomics Consortium"/>
            <person name="Kohler A."/>
            <person name="Kuo A."/>
            <person name="Nagy L.G."/>
            <person name="Floudas D."/>
            <person name="Copeland A."/>
            <person name="Barry K.W."/>
            <person name="Cichocki N."/>
            <person name="Veneault-Fourrey C."/>
            <person name="LaButti K."/>
            <person name="Lindquist E.A."/>
            <person name="Lipzen A."/>
            <person name="Lundell T."/>
            <person name="Morin E."/>
            <person name="Murat C."/>
            <person name="Riley R."/>
            <person name="Ohm R."/>
            <person name="Sun H."/>
            <person name="Tunlid A."/>
            <person name="Henrissat B."/>
            <person name="Grigoriev I.V."/>
            <person name="Hibbett D.S."/>
            <person name="Martin F."/>
        </authorList>
    </citation>
    <scope>NUCLEOTIDE SEQUENCE [LARGE SCALE GENOMIC DNA]</scope>
    <source>
        <strain evidence="3">UH-Slu-Lm8-n1</strain>
    </source>
</reference>
<evidence type="ECO:0000313" key="2">
    <source>
        <dbReference type="EMBL" id="KIK45081.1"/>
    </source>
</evidence>
<dbReference type="InterPro" id="IPR011333">
    <property type="entry name" value="SKP1/BTB/POZ_sf"/>
</dbReference>